<dbReference type="Proteomes" id="UP000069272">
    <property type="component" value="Chromosome 2R"/>
</dbReference>
<evidence type="ECO:0000256" key="2">
    <source>
        <dbReference type="ARBA" id="ARBA00022723"/>
    </source>
</evidence>
<feature type="compositionally biased region" description="Low complexity" evidence="8">
    <location>
        <begin position="160"/>
        <end position="178"/>
    </location>
</feature>
<dbReference type="PANTHER" id="PTHR13184">
    <property type="entry name" value="37S RIBOSOMAL PROTEIN S22"/>
    <property type="match status" value="1"/>
</dbReference>
<dbReference type="GO" id="GO:0006412">
    <property type="term" value="P:translation"/>
    <property type="evidence" value="ECO:0007669"/>
    <property type="project" value="InterPro"/>
</dbReference>
<feature type="region of interest" description="Disordered" evidence="8">
    <location>
        <begin position="67"/>
        <end position="89"/>
    </location>
</feature>
<evidence type="ECO:0000256" key="5">
    <source>
        <dbReference type="ARBA" id="ARBA00023014"/>
    </source>
</evidence>
<feature type="transmembrane region" description="Helical" evidence="9">
    <location>
        <begin position="505"/>
        <end position="526"/>
    </location>
</feature>
<dbReference type="GO" id="GO:0003735">
    <property type="term" value="F:structural constituent of ribosome"/>
    <property type="evidence" value="ECO:0007669"/>
    <property type="project" value="TreeGrafter"/>
</dbReference>
<dbReference type="InterPro" id="IPR029063">
    <property type="entry name" value="SAM-dependent_MTases_sf"/>
</dbReference>
<dbReference type="CDD" id="cd13220">
    <property type="entry name" value="PH-GRAM_GRAMDC"/>
    <property type="match status" value="1"/>
</dbReference>
<keyword evidence="9" id="KW-1133">Transmembrane helix</keyword>
<dbReference type="VEuPathDB" id="VectorBase:AALB017547"/>
<keyword evidence="9" id="KW-0812">Transmembrane</keyword>
<dbReference type="VEuPathDB" id="VectorBase:AALB20_026287"/>
<accession>A0A182FQX6</accession>
<dbReference type="InterPro" id="IPR031941">
    <property type="entry name" value="DUF4773"/>
</dbReference>
<feature type="region of interest" description="Disordered" evidence="8">
    <location>
        <begin position="160"/>
        <end position="200"/>
    </location>
</feature>
<dbReference type="InterPro" id="IPR052571">
    <property type="entry name" value="Mt_RNA_Methyltransferase"/>
</dbReference>
<dbReference type="InterPro" id="IPR015324">
    <property type="entry name" value="Ribosomal_Rsm22-like"/>
</dbReference>
<evidence type="ECO:0000256" key="8">
    <source>
        <dbReference type="SAM" id="MobiDB-lite"/>
    </source>
</evidence>
<dbReference type="GO" id="GO:0046872">
    <property type="term" value="F:metal ion binding"/>
    <property type="evidence" value="ECO:0007669"/>
    <property type="project" value="UniProtKB-KW"/>
</dbReference>
<dbReference type="GO" id="GO:0008168">
    <property type="term" value="F:methyltransferase activity"/>
    <property type="evidence" value="ECO:0007669"/>
    <property type="project" value="InterPro"/>
</dbReference>
<reference evidence="10" key="2">
    <citation type="submission" date="2022-08" db="UniProtKB">
        <authorList>
            <consortium name="EnsemblMetazoa"/>
        </authorList>
    </citation>
    <scope>IDENTIFICATION</scope>
    <source>
        <strain evidence="10">STECLA/ALBI9_A</strain>
    </source>
</reference>
<dbReference type="Pfam" id="PF15998">
    <property type="entry name" value="DUF4773"/>
    <property type="match status" value="1"/>
</dbReference>
<evidence type="ECO:0000256" key="4">
    <source>
        <dbReference type="ARBA" id="ARBA00023004"/>
    </source>
</evidence>
<dbReference type="VEuPathDB" id="VectorBase:AALB017546"/>
<evidence type="ECO:0000256" key="6">
    <source>
        <dbReference type="ARBA" id="ARBA00023128"/>
    </source>
</evidence>
<reference evidence="10 11" key="1">
    <citation type="journal article" date="2017" name="G3 (Bethesda)">
        <title>The Physical Genome Mapping of Anopheles albimanus Corrected Scaffold Misassemblies and Identified Interarm Rearrangements in Genus Anopheles.</title>
        <authorList>
            <person name="Artemov G.N."/>
            <person name="Peery A.N."/>
            <person name="Jiang X."/>
            <person name="Tu Z."/>
            <person name="Stegniy V.N."/>
            <person name="Sharakhova M.V."/>
            <person name="Sharakhov I.V."/>
        </authorList>
    </citation>
    <scope>NUCLEOTIDE SEQUENCE [LARGE SCALE GENOMIC DNA]</scope>
    <source>
        <strain evidence="10 11">ALBI9_A</strain>
    </source>
</reference>
<keyword evidence="3" id="KW-0809">Transit peptide</keyword>
<comment type="subcellular location">
    <subcellularLocation>
        <location evidence="1">Mitochondrion</location>
    </subcellularLocation>
</comment>
<feature type="region of interest" description="Disordered" evidence="8">
    <location>
        <begin position="459"/>
        <end position="486"/>
    </location>
</feature>
<dbReference type="Pfam" id="PF09243">
    <property type="entry name" value="Rsm22"/>
    <property type="match status" value="1"/>
</dbReference>
<keyword evidence="6" id="KW-0496">Mitochondrion</keyword>
<evidence type="ECO:0000313" key="10">
    <source>
        <dbReference type="EnsemblMetazoa" id="AALB008947-PA"/>
    </source>
</evidence>
<dbReference type="InterPro" id="IPR011993">
    <property type="entry name" value="PH-like_dom_sf"/>
</dbReference>
<name>A0A182FQX6_ANOAL</name>
<keyword evidence="9" id="KW-0472">Membrane</keyword>
<dbReference type="Gene3D" id="3.40.50.150">
    <property type="entry name" value="Vaccinia Virus protein VP39"/>
    <property type="match status" value="1"/>
</dbReference>
<comment type="function">
    <text evidence="7">Mitochondrial ribosome (mitoribosome) assembly factor. Binds at the interface of the head and body domains of the mitochondrial small ribosomal subunit (mt-SSU), occluding the mRNA channel and preventing compaction of the head domain towards the body. Probable inactive methyltransferase: retains the characteristic folding and ability to bind S-adenosyl-L-methionine, but it probably lost its methyltransferase activity.</text>
</comment>
<feature type="compositionally biased region" description="Polar residues" evidence="8">
    <location>
        <begin position="1"/>
        <end position="10"/>
    </location>
</feature>
<keyword evidence="5" id="KW-0411">Iron-sulfur</keyword>
<dbReference type="VEuPathDB" id="VectorBase:AALB20_036380"/>
<evidence type="ECO:0000256" key="1">
    <source>
        <dbReference type="ARBA" id="ARBA00004173"/>
    </source>
</evidence>
<organism evidence="10 11">
    <name type="scientific">Anopheles albimanus</name>
    <name type="common">New world malaria mosquito</name>
    <dbReference type="NCBI Taxonomy" id="7167"/>
    <lineage>
        <taxon>Eukaryota</taxon>
        <taxon>Metazoa</taxon>
        <taxon>Ecdysozoa</taxon>
        <taxon>Arthropoda</taxon>
        <taxon>Hexapoda</taxon>
        <taxon>Insecta</taxon>
        <taxon>Pterygota</taxon>
        <taxon>Neoptera</taxon>
        <taxon>Endopterygota</taxon>
        <taxon>Diptera</taxon>
        <taxon>Nematocera</taxon>
        <taxon>Culicoidea</taxon>
        <taxon>Culicidae</taxon>
        <taxon>Anophelinae</taxon>
        <taxon>Anopheles</taxon>
    </lineage>
</organism>
<evidence type="ECO:0000256" key="9">
    <source>
        <dbReference type="SAM" id="Phobius"/>
    </source>
</evidence>
<dbReference type="EnsemblMetazoa" id="AALB008947-RA">
    <property type="protein sequence ID" value="AALB008947-PA"/>
    <property type="gene ID" value="AALB008947"/>
</dbReference>
<dbReference type="SUPFAM" id="SSF53335">
    <property type="entry name" value="S-adenosyl-L-methionine-dependent methyltransferases"/>
    <property type="match status" value="1"/>
</dbReference>
<sequence length="1242" mass="137568">MPARRQTTPASARPQYARSSERVPMLVVPLSYHPAHRIMLCFVQGIASMNHGTGTGSTMVRRNSKLLGSSEVSSTSSASSSSPAAKRLHKARRIMLRKSRSANNVGLGQHWPHSLSGKMPLTSAYSTPNIASDDNQEEVGVRLRKHSALYRSLKSLSPSARSSTIRSSSPHPLKSFSSTRDTVDKPEKSEKHHKKKESGISWEQKKFAQHFAQVPDDEVVLDYFSCALVGDILLQGYLYITQNYFAFYSNVFGYVTKLLIPTISVLDISREKTAYMFPNAVGVKTRDDRHVFGSFLSREAAYYLMCSVWDRATNPNTSDSFSTIQQHSRLATLHAEGSEGSLDEDSSCYDGNESSFHGKDEIPDMLDSGDSNGKQANASNDGGAGTNQSSDDSTTRLKQKKHKKELLLKSPAIVKSPVILKAAVGAGGLPECLKVDAKTLPTLSTALAGGLIGDGGGVSRGGTGYGDPNANGSNSSSSSSGASGSRSTFSKIKEKLQHILPSDFGIIHIGILLTVLLALFSCFLAYKIYALQARLSAPRIRLGDDTDFYLDVLRWQKRLHSKSKEEAQLVLNSNLEQIVRCIGTKMSRKVMIVLSYVLALGCISVAGAAAKTGLPWAPDLCRWEPSSAVELRAVLRSFSREAAATGMNQQEGKQLPTFSANPLFGPSSPCKCQNGLCSCCLGMFSMNGCANITYIPEDFAFEFRMIFNNRVMTKRRISGKNPAPICVHPPRFDFIEVCANIYDVYFVGRNMHMCMEMNGNFEGYELFSRSFNCLRIGDKGVKLMKPGETIGGSVNPSLEAEIDSGDDIEDYDEAVLPLILSQVQYTTKIKCDLDDITAQAVSEEGLKPRKHRGRIRCSNTALPIEIQEAILKCSKDYPLKSLIADGQRLSNCIRSRHWLPTDAPANRGKLSAVEQRVPSSARRQQSSVFDMHDEYSCLKQLVGRADAEYAVLQRIFTEINQRDPDLKPRSFLDFGAGVGTGTWAMAQFWRKHLFEILSVDKSRHMNDLAELVLRQGDPNRAMMLRNVFYRQFLPASPDRKYDIVMSAFSLFDQPSRRRLYELVDQLYATFDRYLIFVEQGSNAGFRLLDGIRNHIRRAHQASDAHLFAPCPHSSVCPRMVLDDGTPCNFEATYTRSFPSSDGKQFGTILYSYLVYRKNPPDSAQGFPRLVRPTAVRSRHCVCHVCAADGKLHDASFTTAKHGQTIHRCAKASRWGDLLPMHVQWTDDNNLTAEEPPPTDDEK</sequence>
<feature type="region of interest" description="Disordered" evidence="8">
    <location>
        <begin position="1"/>
        <end position="20"/>
    </location>
</feature>
<dbReference type="InterPro" id="IPR004182">
    <property type="entry name" value="GRAM"/>
</dbReference>
<evidence type="ECO:0000256" key="3">
    <source>
        <dbReference type="ARBA" id="ARBA00022946"/>
    </source>
</evidence>
<dbReference type="STRING" id="7167.A0A182FQX6"/>
<keyword evidence="4" id="KW-0408">Iron</keyword>
<dbReference type="GO" id="GO:0005763">
    <property type="term" value="C:mitochondrial small ribosomal subunit"/>
    <property type="evidence" value="ECO:0007669"/>
    <property type="project" value="TreeGrafter"/>
</dbReference>
<keyword evidence="11" id="KW-1185">Reference proteome</keyword>
<dbReference type="GO" id="GO:0051536">
    <property type="term" value="F:iron-sulfur cluster binding"/>
    <property type="evidence" value="ECO:0007669"/>
    <property type="project" value="UniProtKB-KW"/>
</dbReference>
<feature type="compositionally biased region" description="Low complexity" evidence="8">
    <location>
        <begin position="469"/>
        <end position="485"/>
    </location>
</feature>
<evidence type="ECO:0000256" key="7">
    <source>
        <dbReference type="ARBA" id="ARBA00045681"/>
    </source>
</evidence>
<dbReference type="Gene3D" id="2.30.29.30">
    <property type="entry name" value="Pleckstrin-homology domain (PH domain)/Phosphotyrosine-binding domain (PTB)"/>
    <property type="match status" value="1"/>
</dbReference>
<protein>
    <submittedName>
        <fullName evidence="10">Uncharacterized protein</fullName>
    </submittedName>
</protein>
<dbReference type="Pfam" id="PF02893">
    <property type="entry name" value="GRAM"/>
    <property type="match status" value="1"/>
</dbReference>
<dbReference type="AlphaFoldDB" id="A0A182FQX6"/>
<feature type="compositionally biased region" description="Basic and acidic residues" evidence="8">
    <location>
        <begin position="181"/>
        <end position="190"/>
    </location>
</feature>
<feature type="compositionally biased region" description="Low complexity" evidence="8">
    <location>
        <begin position="69"/>
        <end position="82"/>
    </location>
</feature>
<evidence type="ECO:0000313" key="11">
    <source>
        <dbReference type="Proteomes" id="UP000069272"/>
    </source>
</evidence>
<feature type="transmembrane region" description="Helical" evidence="9">
    <location>
        <begin position="590"/>
        <end position="610"/>
    </location>
</feature>
<dbReference type="SMART" id="SM00568">
    <property type="entry name" value="GRAM"/>
    <property type="match status" value="1"/>
</dbReference>
<proteinExistence type="predicted"/>
<dbReference type="PANTHER" id="PTHR13184:SF5">
    <property type="entry name" value="METHYLTRANSFERASE-LIKE PROTEIN 17, MITOCHONDRIAL"/>
    <property type="match status" value="1"/>
</dbReference>
<keyword evidence="2" id="KW-0479">Metal-binding</keyword>
<feature type="region of interest" description="Disordered" evidence="8">
    <location>
        <begin position="359"/>
        <end position="402"/>
    </location>
</feature>
<feature type="compositionally biased region" description="Polar residues" evidence="8">
    <location>
        <begin position="369"/>
        <end position="392"/>
    </location>
</feature>